<evidence type="ECO:0008006" key="4">
    <source>
        <dbReference type="Google" id="ProtNLM"/>
    </source>
</evidence>
<keyword evidence="3" id="KW-1185">Reference proteome</keyword>
<accession>A0ABP0S677</accession>
<keyword evidence="1" id="KW-1133">Transmembrane helix</keyword>
<evidence type="ECO:0000313" key="2">
    <source>
        <dbReference type="EMBL" id="CAK9107805.1"/>
    </source>
</evidence>
<sequence>MSISSKYHLLTMWFLGLFFLYHFGKHDMFRYMIFIPFCVPTVSFFHSEHSEHSPHVPQKQMYGLARPGLARVGHQAMKASMPGCLWTRSMSEVDASDAALPFWCAPVEARCLVPSEAEGLHLCLCIFANEYVQETSTSCGGGN</sequence>
<feature type="transmembrane region" description="Helical" evidence="1">
    <location>
        <begin position="7"/>
        <end position="23"/>
    </location>
</feature>
<organism evidence="2 3">
    <name type="scientific">Durusdinium trenchii</name>
    <dbReference type="NCBI Taxonomy" id="1381693"/>
    <lineage>
        <taxon>Eukaryota</taxon>
        <taxon>Sar</taxon>
        <taxon>Alveolata</taxon>
        <taxon>Dinophyceae</taxon>
        <taxon>Suessiales</taxon>
        <taxon>Symbiodiniaceae</taxon>
        <taxon>Durusdinium</taxon>
    </lineage>
</organism>
<dbReference type="EMBL" id="CAXAMN010027028">
    <property type="protein sequence ID" value="CAK9107805.1"/>
    <property type="molecule type" value="Genomic_DNA"/>
</dbReference>
<reference evidence="2 3" key="1">
    <citation type="submission" date="2024-02" db="EMBL/GenBank/DDBJ databases">
        <authorList>
            <person name="Chen Y."/>
            <person name="Shah S."/>
            <person name="Dougan E. K."/>
            <person name="Thang M."/>
            <person name="Chan C."/>
        </authorList>
    </citation>
    <scope>NUCLEOTIDE SEQUENCE [LARGE SCALE GENOMIC DNA]</scope>
</reference>
<gene>
    <name evidence="2" type="ORF">CCMP2556_LOCUS50282</name>
</gene>
<evidence type="ECO:0000256" key="1">
    <source>
        <dbReference type="SAM" id="Phobius"/>
    </source>
</evidence>
<protein>
    <recommendedName>
        <fullName evidence="4">Secreted protein</fullName>
    </recommendedName>
</protein>
<keyword evidence="1" id="KW-0812">Transmembrane</keyword>
<proteinExistence type="predicted"/>
<evidence type="ECO:0000313" key="3">
    <source>
        <dbReference type="Proteomes" id="UP001642484"/>
    </source>
</evidence>
<dbReference type="Proteomes" id="UP001642484">
    <property type="component" value="Unassembled WGS sequence"/>
</dbReference>
<keyword evidence="1" id="KW-0472">Membrane</keyword>
<name>A0ABP0S677_9DINO</name>
<comment type="caution">
    <text evidence="2">The sequence shown here is derived from an EMBL/GenBank/DDBJ whole genome shotgun (WGS) entry which is preliminary data.</text>
</comment>